<dbReference type="Proteomes" id="UP001054902">
    <property type="component" value="Unassembled WGS sequence"/>
</dbReference>
<dbReference type="Gene3D" id="3.80.10.10">
    <property type="entry name" value="Ribonuclease Inhibitor"/>
    <property type="match status" value="3"/>
</dbReference>
<evidence type="ECO:0000313" key="4">
    <source>
        <dbReference type="EMBL" id="GFH49229.1"/>
    </source>
</evidence>
<keyword evidence="2" id="KW-0812">Transmembrane</keyword>
<proteinExistence type="predicted"/>
<dbReference type="InterPro" id="IPR013210">
    <property type="entry name" value="LRR_N_plant-typ"/>
</dbReference>
<organism evidence="4 5">
    <name type="scientific">Chaetoceros tenuissimus</name>
    <dbReference type="NCBI Taxonomy" id="426638"/>
    <lineage>
        <taxon>Eukaryota</taxon>
        <taxon>Sar</taxon>
        <taxon>Stramenopiles</taxon>
        <taxon>Ochrophyta</taxon>
        <taxon>Bacillariophyta</taxon>
        <taxon>Coscinodiscophyceae</taxon>
        <taxon>Chaetocerotophycidae</taxon>
        <taxon>Chaetocerotales</taxon>
        <taxon>Chaetocerotaceae</taxon>
        <taxon>Chaetoceros</taxon>
    </lineage>
</organism>
<gene>
    <name evidence="4" type="ORF">CTEN210_05705</name>
</gene>
<name>A0AAD3CR09_9STRA</name>
<evidence type="ECO:0000256" key="2">
    <source>
        <dbReference type="SAM" id="Phobius"/>
    </source>
</evidence>
<dbReference type="InterPro" id="IPR001611">
    <property type="entry name" value="Leu-rich_rpt"/>
</dbReference>
<reference evidence="4 5" key="1">
    <citation type="journal article" date="2021" name="Sci. Rep.">
        <title>The genome of the diatom Chaetoceros tenuissimus carries an ancient integrated fragment of an extant virus.</title>
        <authorList>
            <person name="Hongo Y."/>
            <person name="Kimura K."/>
            <person name="Takaki Y."/>
            <person name="Yoshida Y."/>
            <person name="Baba S."/>
            <person name="Kobayashi G."/>
            <person name="Nagasaki K."/>
            <person name="Hano T."/>
            <person name="Tomaru Y."/>
        </authorList>
    </citation>
    <scope>NUCLEOTIDE SEQUENCE [LARGE SCALE GENOMIC DNA]</scope>
    <source>
        <strain evidence="4 5">NIES-3715</strain>
    </source>
</reference>
<evidence type="ECO:0000259" key="3">
    <source>
        <dbReference type="Pfam" id="PF08263"/>
    </source>
</evidence>
<dbReference type="SUPFAM" id="SSF52058">
    <property type="entry name" value="L domain-like"/>
    <property type="match status" value="2"/>
</dbReference>
<keyword evidence="2" id="KW-0472">Membrane</keyword>
<dbReference type="Pfam" id="PF08263">
    <property type="entry name" value="LRRNT_2"/>
    <property type="match status" value="2"/>
</dbReference>
<dbReference type="AlphaFoldDB" id="A0AAD3CR09"/>
<dbReference type="InterPro" id="IPR053211">
    <property type="entry name" value="DNA_repair-toleration"/>
</dbReference>
<keyword evidence="5" id="KW-1185">Reference proteome</keyword>
<evidence type="ECO:0000256" key="1">
    <source>
        <dbReference type="ARBA" id="ARBA00022729"/>
    </source>
</evidence>
<dbReference type="PANTHER" id="PTHR48060:SF21">
    <property type="entry name" value="L DOMAIN-LIKE PROTEIN"/>
    <property type="match status" value="1"/>
</dbReference>
<protein>
    <recommendedName>
        <fullName evidence="3">Leucine-rich repeat-containing N-terminal plant-type domain-containing protein</fullName>
    </recommendedName>
</protein>
<comment type="caution">
    <text evidence="4">The sequence shown here is derived from an EMBL/GenBank/DDBJ whole genome shotgun (WGS) entry which is preliminary data.</text>
</comment>
<accession>A0AAD3CR09</accession>
<dbReference type="EMBL" id="BLLK01000036">
    <property type="protein sequence ID" value="GFH49229.1"/>
    <property type="molecule type" value="Genomic_DNA"/>
</dbReference>
<dbReference type="InterPro" id="IPR032675">
    <property type="entry name" value="LRR_dom_sf"/>
</dbReference>
<feature type="transmembrane region" description="Helical" evidence="2">
    <location>
        <begin position="524"/>
        <end position="544"/>
    </location>
</feature>
<feature type="domain" description="Leucine-rich repeat-containing N-terminal plant-type" evidence="3">
    <location>
        <begin position="27"/>
        <end position="50"/>
    </location>
</feature>
<dbReference type="PANTHER" id="PTHR48060">
    <property type="entry name" value="DNA DAMAGE-REPAIR/TOLERATION PROTEIN DRT100"/>
    <property type="match status" value="1"/>
</dbReference>
<sequence length="681" mass="75395">MPPENQKRIAETEVLRHIAREWKINGLQGWTEYQTNFTTSICQWDGIYCNELNTLVKIELPRLGLTGTISAELSVLSDLEIIDFSENMLTGTIPLEVKRMSALKGFNVAFNKIHGAIDGFLPSLKMLNASHNELNTILPNFGLTSTMEILDISYNRLGGEIPSTVGAMEMVKHLDLSFNQFIGTIPHSFGDMHDLKGLFLNDNRLMGTIPHTLLAESSGTSFQKKLEYLHLHHNDLSGTIPEGLSSHLQLKELYIDGNKFTGEIPLDICNMNLNGFPEMYSGGLEGSNGCNTVACPVNTVSPNGMFPCKHCTENEFSPYLGRDKNCFTLNEEVILQSLYTKTNGPMWKNNTGWKDKDICKFFGVRCNENGNVVAIELSDNGLTGEIPDLLGMLAYLEYLDLSSNKLDGTLPSDLRFAPLQYLDVSSNRLEGHVAPMLCMKDEINGNGIGGTFDCDLISCAPGTYSPIGRATSKVIAQENGQTNIQCQPCNRSTSRFLGAKHCGTIRLDRDEIAISDFFSYESNLMLALIVLCSFIATLAAVIIYRTRKVRQNHLLHIQNARRELGGYDTESCCTDVTESQHALRIKVRKLQADDDHTFCNDDDHSCAFSPSCSSRRIDGLELATLNEYEDETNSIISTNSRTSSLMRGSTASFTGRSISSDIGSSSVRSRSSELWLNAPNL</sequence>
<feature type="domain" description="Leucine-rich repeat-containing N-terminal plant-type" evidence="3">
    <location>
        <begin position="352"/>
        <end position="367"/>
    </location>
</feature>
<dbReference type="Pfam" id="PF00560">
    <property type="entry name" value="LRR_1"/>
    <property type="match status" value="5"/>
</dbReference>
<evidence type="ECO:0000313" key="5">
    <source>
        <dbReference type="Proteomes" id="UP001054902"/>
    </source>
</evidence>
<keyword evidence="1" id="KW-0732">Signal</keyword>
<keyword evidence="2" id="KW-1133">Transmembrane helix</keyword>